<gene>
    <name evidence="2" type="ORF">BG844_22585</name>
</gene>
<organism evidence="2 3">
    <name type="scientific">Couchioplanes caeruleus subsp. caeruleus</name>
    <dbReference type="NCBI Taxonomy" id="56427"/>
    <lineage>
        <taxon>Bacteria</taxon>
        <taxon>Bacillati</taxon>
        <taxon>Actinomycetota</taxon>
        <taxon>Actinomycetes</taxon>
        <taxon>Micromonosporales</taxon>
        <taxon>Micromonosporaceae</taxon>
        <taxon>Couchioplanes</taxon>
    </lineage>
</organism>
<evidence type="ECO:0000313" key="2">
    <source>
        <dbReference type="EMBL" id="OJF12081.1"/>
    </source>
</evidence>
<evidence type="ECO:0000313" key="3">
    <source>
        <dbReference type="Proteomes" id="UP000182486"/>
    </source>
</evidence>
<keyword evidence="3" id="KW-1185">Reference proteome</keyword>
<protein>
    <submittedName>
        <fullName evidence="2">Uncharacterized protein</fullName>
    </submittedName>
</protein>
<sequence>MAVTVTACSTSQVAGSPKTNSPSCFASSRAVQGVRPVSRAATIEYGQPGIMRCSSLPRP</sequence>
<name>A0A1K0FGW7_9ACTN</name>
<accession>A0A1K0FGW7</accession>
<dbReference type="EMBL" id="MEIA01000242">
    <property type="protein sequence ID" value="OJF12081.1"/>
    <property type="molecule type" value="Genomic_DNA"/>
</dbReference>
<reference evidence="2 3" key="1">
    <citation type="submission" date="2016-09" db="EMBL/GenBank/DDBJ databases">
        <title>Couchioplanes caeruleus draft genome sequence.</title>
        <authorList>
            <person name="Sheehan J."/>
            <person name="Caffrey P."/>
        </authorList>
    </citation>
    <scope>NUCLEOTIDE SEQUENCE [LARGE SCALE GENOMIC DNA]</scope>
    <source>
        <strain evidence="2 3">DSM 43634</strain>
    </source>
</reference>
<feature type="region of interest" description="Disordered" evidence="1">
    <location>
        <begin position="1"/>
        <end position="24"/>
    </location>
</feature>
<evidence type="ECO:0000256" key="1">
    <source>
        <dbReference type="SAM" id="MobiDB-lite"/>
    </source>
</evidence>
<proteinExistence type="predicted"/>
<comment type="caution">
    <text evidence="2">The sequence shown here is derived from an EMBL/GenBank/DDBJ whole genome shotgun (WGS) entry which is preliminary data.</text>
</comment>
<dbReference type="Proteomes" id="UP000182486">
    <property type="component" value="Unassembled WGS sequence"/>
</dbReference>
<dbReference type="AlphaFoldDB" id="A0A1K0FGW7"/>